<dbReference type="SUPFAM" id="SSF46689">
    <property type="entry name" value="Homeodomain-like"/>
    <property type="match status" value="1"/>
</dbReference>
<dbReference type="InterPro" id="IPR009057">
    <property type="entry name" value="Homeodomain-like_sf"/>
</dbReference>
<sequence>MARSSTPPLPLHEIEVPVPSGLSPFAIGTFDEIGSFTRARFPHRHDFYEILYLTGGGGTHVVDFEPYPIEPHSVYVLAPGQVHFWQDTELIRGRVLVFAEEFLLAHPGGLLPAPGGSPLLRLSGPQVDLVGGILDDIDREYRTRAAGYATMLRAHLHILLVHVQRLRQAHPHVPVPSSLVWQFTRLVARHVLTERSVGAYAERIGVTAGHLTDLVKAALGTTPGAVIRAALALEAKRLLAQTELGVAQVAHRLAFEDPSYFGRFFKRETGTSPGDFRREVREKYQIARDG</sequence>
<dbReference type="SUPFAM" id="SSF51215">
    <property type="entry name" value="Regulatory protein AraC"/>
    <property type="match status" value="1"/>
</dbReference>
<dbReference type="Gene3D" id="2.60.120.10">
    <property type="entry name" value="Jelly Rolls"/>
    <property type="match status" value="1"/>
</dbReference>
<keyword evidence="6" id="KW-1185">Reference proteome</keyword>
<dbReference type="GO" id="GO:0043565">
    <property type="term" value="F:sequence-specific DNA binding"/>
    <property type="evidence" value="ECO:0007669"/>
    <property type="project" value="InterPro"/>
</dbReference>
<keyword evidence="2 5" id="KW-0238">DNA-binding</keyword>
<evidence type="ECO:0000313" key="5">
    <source>
        <dbReference type="EMBL" id="SES40724.1"/>
    </source>
</evidence>
<evidence type="ECO:0000313" key="6">
    <source>
        <dbReference type="Proteomes" id="UP000199051"/>
    </source>
</evidence>
<dbReference type="PANTHER" id="PTHR43280">
    <property type="entry name" value="ARAC-FAMILY TRANSCRIPTIONAL REGULATOR"/>
    <property type="match status" value="1"/>
</dbReference>
<protein>
    <submittedName>
        <fullName evidence="5">AraC-type DNA-binding protein</fullName>
    </submittedName>
</protein>
<name>A0A1H9X3P5_9PSEU</name>
<dbReference type="EMBL" id="FOGI01000012">
    <property type="protein sequence ID" value="SES40724.1"/>
    <property type="molecule type" value="Genomic_DNA"/>
</dbReference>
<dbReference type="PROSITE" id="PS01124">
    <property type="entry name" value="HTH_ARAC_FAMILY_2"/>
    <property type="match status" value="1"/>
</dbReference>
<evidence type="ECO:0000259" key="4">
    <source>
        <dbReference type="PROSITE" id="PS01124"/>
    </source>
</evidence>
<evidence type="ECO:0000256" key="2">
    <source>
        <dbReference type="ARBA" id="ARBA00023125"/>
    </source>
</evidence>
<dbReference type="InterPro" id="IPR003313">
    <property type="entry name" value="AraC-bd"/>
</dbReference>
<evidence type="ECO:0000256" key="1">
    <source>
        <dbReference type="ARBA" id="ARBA00023015"/>
    </source>
</evidence>
<dbReference type="Proteomes" id="UP000199051">
    <property type="component" value="Unassembled WGS sequence"/>
</dbReference>
<dbReference type="InterPro" id="IPR018060">
    <property type="entry name" value="HTH_AraC"/>
</dbReference>
<dbReference type="InterPro" id="IPR037923">
    <property type="entry name" value="HTH-like"/>
</dbReference>
<organism evidence="5 6">
    <name type="scientific">Actinokineospora terrae</name>
    <dbReference type="NCBI Taxonomy" id="155974"/>
    <lineage>
        <taxon>Bacteria</taxon>
        <taxon>Bacillati</taxon>
        <taxon>Actinomycetota</taxon>
        <taxon>Actinomycetes</taxon>
        <taxon>Pseudonocardiales</taxon>
        <taxon>Pseudonocardiaceae</taxon>
        <taxon>Actinokineospora</taxon>
    </lineage>
</organism>
<dbReference type="RefSeq" id="WP_092784464.1">
    <property type="nucleotide sequence ID" value="NZ_FOGI01000012.1"/>
</dbReference>
<dbReference type="SMART" id="SM00342">
    <property type="entry name" value="HTH_ARAC"/>
    <property type="match status" value="1"/>
</dbReference>
<keyword evidence="1" id="KW-0805">Transcription regulation</keyword>
<dbReference type="Pfam" id="PF02311">
    <property type="entry name" value="AraC_binding"/>
    <property type="match status" value="1"/>
</dbReference>
<dbReference type="InterPro" id="IPR014710">
    <property type="entry name" value="RmlC-like_jellyroll"/>
</dbReference>
<dbReference type="InterPro" id="IPR020449">
    <property type="entry name" value="Tscrpt_reg_AraC-type_HTH"/>
</dbReference>
<dbReference type="STRING" id="155974.SAMN04487818_112238"/>
<dbReference type="GO" id="GO:0003700">
    <property type="term" value="F:DNA-binding transcription factor activity"/>
    <property type="evidence" value="ECO:0007669"/>
    <property type="project" value="InterPro"/>
</dbReference>
<dbReference type="Pfam" id="PF12833">
    <property type="entry name" value="HTH_18"/>
    <property type="match status" value="1"/>
</dbReference>
<accession>A0A1H9X3P5</accession>
<dbReference type="PANTHER" id="PTHR43280:SF32">
    <property type="entry name" value="TRANSCRIPTIONAL REGULATORY PROTEIN"/>
    <property type="match status" value="1"/>
</dbReference>
<feature type="domain" description="HTH araC/xylS-type" evidence="4">
    <location>
        <begin position="181"/>
        <end position="279"/>
    </location>
</feature>
<evidence type="ECO:0000256" key="3">
    <source>
        <dbReference type="ARBA" id="ARBA00023163"/>
    </source>
</evidence>
<proteinExistence type="predicted"/>
<reference evidence="6" key="1">
    <citation type="submission" date="2016-10" db="EMBL/GenBank/DDBJ databases">
        <authorList>
            <person name="Varghese N."/>
            <person name="Submissions S."/>
        </authorList>
    </citation>
    <scope>NUCLEOTIDE SEQUENCE [LARGE SCALE GENOMIC DNA]</scope>
    <source>
        <strain evidence="6">DSM 44260</strain>
    </source>
</reference>
<dbReference type="AlphaFoldDB" id="A0A1H9X3P5"/>
<dbReference type="Gene3D" id="1.10.10.60">
    <property type="entry name" value="Homeodomain-like"/>
    <property type="match status" value="1"/>
</dbReference>
<gene>
    <name evidence="5" type="ORF">SAMN04487818_112238</name>
</gene>
<dbReference type="PRINTS" id="PR00032">
    <property type="entry name" value="HTHARAC"/>
</dbReference>
<keyword evidence="3" id="KW-0804">Transcription</keyword>